<evidence type="ECO:0000256" key="3">
    <source>
        <dbReference type="ARBA" id="ARBA00017053"/>
    </source>
</evidence>
<dbReference type="GO" id="GO:0005886">
    <property type="term" value="C:plasma membrane"/>
    <property type="evidence" value="ECO:0007669"/>
    <property type="project" value="UniProtKB-SubCell"/>
</dbReference>
<evidence type="ECO:0000256" key="2">
    <source>
        <dbReference type="ARBA" id="ARBA00008224"/>
    </source>
</evidence>
<dbReference type="OrthoDB" id="9813737at2"/>
<dbReference type="EMBL" id="CP008743">
    <property type="protein sequence ID" value="ARN84791.1"/>
    <property type="molecule type" value="Genomic_DNA"/>
</dbReference>
<evidence type="ECO:0000256" key="15">
    <source>
        <dbReference type="SAM" id="Phobius"/>
    </source>
</evidence>
<keyword evidence="4" id="KW-0813">Transport</keyword>
<protein>
    <recommendedName>
        <fullName evidence="3">Mercuric transport protein MerT</fullName>
    </recommendedName>
    <alternativeName>
        <fullName evidence="13">Mercury ion transport protein</fullName>
    </alternativeName>
</protein>
<evidence type="ECO:0000256" key="7">
    <source>
        <dbReference type="ARBA" id="ARBA00022519"/>
    </source>
</evidence>
<keyword evidence="6" id="KW-1003">Cell membrane</keyword>
<dbReference type="Gene3D" id="1.10.287.910">
    <property type="entry name" value="bacterial mercury transporter, merf"/>
    <property type="match status" value="1"/>
</dbReference>
<evidence type="ECO:0000256" key="1">
    <source>
        <dbReference type="ARBA" id="ARBA00004429"/>
    </source>
</evidence>
<keyword evidence="7" id="KW-0997">Cell inner membrane</keyword>
<dbReference type="KEGG" id="naf:GQ61_05235"/>
<evidence type="ECO:0000256" key="12">
    <source>
        <dbReference type="ARBA" id="ARBA00023136"/>
    </source>
</evidence>
<keyword evidence="11 15" id="KW-1133">Transmembrane helix</keyword>
<dbReference type="AlphaFoldDB" id="A0A1W6N4T1"/>
<proteinExistence type="inferred from homology"/>
<evidence type="ECO:0000256" key="11">
    <source>
        <dbReference type="ARBA" id="ARBA00022989"/>
    </source>
</evidence>
<sequence>MNHKSIWASLFGAIGTSIVASLCCIGPLVVLSLGIGGAWTSHLTALAPYRPYIIGLVALSLGYSFYKLYLKPPTCEIGKPCAHPSTLFIQRLVFWIISLIILLLLTFPWYSSRFF</sequence>
<evidence type="ECO:0000313" key="17">
    <source>
        <dbReference type="Proteomes" id="UP000237351"/>
    </source>
</evidence>
<dbReference type="RefSeq" id="WP_085784284.1">
    <property type="nucleotide sequence ID" value="NZ_CP008743.1"/>
</dbReference>
<feature type="transmembrane region" description="Helical" evidence="15">
    <location>
        <begin position="91"/>
        <end position="110"/>
    </location>
</feature>
<keyword evidence="10" id="KW-0476">Mercury</keyword>
<keyword evidence="9" id="KW-0479">Metal-binding</keyword>
<evidence type="ECO:0000256" key="14">
    <source>
        <dbReference type="ARBA" id="ARBA00045720"/>
    </source>
</evidence>
<evidence type="ECO:0000256" key="10">
    <source>
        <dbReference type="ARBA" id="ARBA00022914"/>
    </source>
</evidence>
<keyword evidence="8 15" id="KW-0812">Transmembrane</keyword>
<feature type="transmembrane region" description="Helical" evidence="15">
    <location>
        <begin position="7"/>
        <end position="40"/>
    </location>
</feature>
<reference evidence="16 17" key="1">
    <citation type="submission" date="2014-06" db="EMBL/GenBank/DDBJ databases">
        <title>The genome of the endonuclear symbiont Nucleicultrix amoebiphila.</title>
        <authorList>
            <person name="Schulz F."/>
            <person name="Horn M."/>
        </authorList>
    </citation>
    <scope>NUCLEOTIDE SEQUENCE [LARGE SCALE GENOMIC DNA]</scope>
    <source>
        <strain evidence="16 17">FS5</strain>
    </source>
</reference>
<keyword evidence="12 15" id="KW-0472">Membrane</keyword>
<evidence type="ECO:0000256" key="13">
    <source>
        <dbReference type="ARBA" id="ARBA00030934"/>
    </source>
</evidence>
<evidence type="ECO:0000256" key="5">
    <source>
        <dbReference type="ARBA" id="ARBA00022466"/>
    </source>
</evidence>
<organism evidence="16 17">
    <name type="scientific">Candidatus Nucleicultrix amoebiphila FS5</name>
    <dbReference type="NCBI Taxonomy" id="1414854"/>
    <lineage>
        <taxon>Bacteria</taxon>
        <taxon>Pseudomonadati</taxon>
        <taxon>Pseudomonadota</taxon>
        <taxon>Alphaproteobacteria</taxon>
        <taxon>Holosporales</taxon>
        <taxon>Candidatus Nucleicultricaceae</taxon>
        <taxon>Candidatus Nucleicultrix</taxon>
    </lineage>
</organism>
<comment type="function">
    <text evidence="14">Involved in mercury resistance. Probably transfers a mercuric ion from the periplasmic Hg(2+)-binding protein MerP to the cytoplasmic mercuric reductase MerA.</text>
</comment>
<gene>
    <name evidence="16" type="ORF">GQ61_05235</name>
</gene>
<comment type="subcellular location">
    <subcellularLocation>
        <location evidence="1">Cell inner membrane</location>
        <topology evidence="1">Multi-pass membrane protein</topology>
    </subcellularLocation>
</comment>
<comment type="similarity">
    <text evidence="2">Belongs to the MerT family.</text>
</comment>
<dbReference type="Pfam" id="PF02411">
    <property type="entry name" value="MerT"/>
    <property type="match status" value="1"/>
</dbReference>
<dbReference type="GO" id="GO:0046872">
    <property type="term" value="F:metal ion binding"/>
    <property type="evidence" value="ECO:0007669"/>
    <property type="project" value="UniProtKB-KW"/>
</dbReference>
<evidence type="ECO:0000256" key="6">
    <source>
        <dbReference type="ARBA" id="ARBA00022475"/>
    </source>
</evidence>
<dbReference type="STRING" id="1414854.GQ61_05235"/>
<keyword evidence="17" id="KW-1185">Reference proteome</keyword>
<evidence type="ECO:0000256" key="8">
    <source>
        <dbReference type="ARBA" id="ARBA00022692"/>
    </source>
</evidence>
<evidence type="ECO:0000256" key="4">
    <source>
        <dbReference type="ARBA" id="ARBA00022448"/>
    </source>
</evidence>
<accession>A0A1W6N4T1</accession>
<name>A0A1W6N4T1_9PROT</name>
<dbReference type="Proteomes" id="UP000237351">
    <property type="component" value="Chromosome"/>
</dbReference>
<dbReference type="InterPro" id="IPR003457">
    <property type="entry name" value="Transprt_MerT"/>
</dbReference>
<feature type="transmembrane region" description="Helical" evidence="15">
    <location>
        <begin position="52"/>
        <end position="70"/>
    </location>
</feature>
<dbReference type="GO" id="GO:0015097">
    <property type="term" value="F:mercury ion transmembrane transporter activity"/>
    <property type="evidence" value="ECO:0007669"/>
    <property type="project" value="InterPro"/>
</dbReference>
<evidence type="ECO:0000313" key="16">
    <source>
        <dbReference type="EMBL" id="ARN84791.1"/>
    </source>
</evidence>
<evidence type="ECO:0000256" key="9">
    <source>
        <dbReference type="ARBA" id="ARBA00022723"/>
    </source>
</evidence>
<keyword evidence="5" id="KW-0475">Mercuric resistance</keyword>